<dbReference type="SMART" id="SM00382">
    <property type="entry name" value="AAA"/>
    <property type="match status" value="1"/>
</dbReference>
<dbReference type="InterPro" id="IPR003593">
    <property type="entry name" value="AAA+_ATPase"/>
</dbReference>
<dbReference type="SUPFAM" id="SSF52540">
    <property type="entry name" value="P-loop containing nucleoside triphosphate hydrolases"/>
    <property type="match status" value="1"/>
</dbReference>
<evidence type="ECO:0000256" key="1">
    <source>
        <dbReference type="ARBA" id="ARBA00022741"/>
    </source>
</evidence>
<feature type="chain" id="PRO_5039694241" evidence="4">
    <location>
        <begin position="28"/>
        <end position="737"/>
    </location>
</feature>
<accession>A0A4U2YE77</accession>
<sequence length="737" mass="82879">MLIPPAPFLACLAFLLLLNHISTPANQSLSFLSIQANPSDDTQALCYHEITKHSRLFEQRRCSMDHTIVLIAKGTDTLGFLLKELRAYFEPYCKVIGYASHEHIPDLRGVDHVFITTKSPELYTIARQAVADSVPITVLNRFFELRKMKALMQIPPGTTVPVMNNSPVSAQEVIQNLLEANVDHLKYVPFHPGCTFDDLEFQYAIIMSVPDVPLPPHVEVIDLGFRKISIHDLIDTGRKVGVPSEWEREYLSAFIVEMSELAKMLGTSYAEVQKLNSQLQSTFQAVKDPVIACNEQGFITFINDVAVELFCPQVSSIVGQPYTVLKEHSLLRPFFEQEDQEDALVSIDHKQFIVSSQSIRRSHEHLGFVCTLKDVTEIQRLRTTLTLRGHTATYSFSDIKGQSQPLLQVIELGKKMAKNNQTILLTGENGTGKELFAHAIHQHSLRKNGPFVAINCASLPENLLESELFGYEDGAFTGARKGGKPGLFEQADGGTIFLDEVGDISGAIQVKLLRVLQEKQVIRVGGTGILSVDCRIIAATNRDLEDAVSQGSFREDLFYRLAVLPIQIPALRERISDIPLLIDEHLEQQSIRKAWSPEVMELFYRHDWRGNIRELKNIVDYAITVSEHPVIGIQDLPKRLTDSLFQKQQTATIPHLDDNRDLDILYCLHQYYVSNKSVGRYQLAHSPELQSVGWTESALRHRLKLLEQQGLVRSGTTRQGTSITPAGIELLRKHGRI</sequence>
<dbReference type="PROSITE" id="PS00676">
    <property type="entry name" value="SIGMA54_INTERACT_2"/>
    <property type="match status" value="1"/>
</dbReference>
<dbReference type="Gene3D" id="1.10.8.60">
    <property type="match status" value="1"/>
</dbReference>
<keyword evidence="1" id="KW-0547">Nucleotide-binding</keyword>
<dbReference type="Pfam" id="PF25601">
    <property type="entry name" value="AAA_lid_14"/>
    <property type="match status" value="1"/>
</dbReference>
<dbReference type="InterPro" id="IPR025943">
    <property type="entry name" value="Sigma_54_int_dom_ATP-bd_2"/>
</dbReference>
<dbReference type="PANTHER" id="PTHR32071">
    <property type="entry name" value="TRANSCRIPTIONAL REGULATORY PROTEIN"/>
    <property type="match status" value="1"/>
</dbReference>
<dbReference type="GO" id="GO:0003677">
    <property type="term" value="F:DNA binding"/>
    <property type="evidence" value="ECO:0007669"/>
    <property type="project" value="UniProtKB-KW"/>
</dbReference>
<evidence type="ECO:0000259" key="5">
    <source>
        <dbReference type="PROSITE" id="PS50045"/>
    </source>
</evidence>
<evidence type="ECO:0000256" key="2">
    <source>
        <dbReference type="ARBA" id="ARBA00022840"/>
    </source>
</evidence>
<evidence type="ECO:0000313" key="7">
    <source>
        <dbReference type="Proteomes" id="UP000307841"/>
    </source>
</evidence>
<dbReference type="InterPro" id="IPR058031">
    <property type="entry name" value="AAA_lid_NorR"/>
</dbReference>
<dbReference type="EMBL" id="SZNK01000001">
    <property type="protein sequence ID" value="TKI57761.1"/>
    <property type="molecule type" value="Genomic_DNA"/>
</dbReference>
<keyword evidence="3" id="KW-0238">DNA-binding</keyword>
<gene>
    <name evidence="6" type="ORF">E8L90_21285</name>
</gene>
<dbReference type="InterPro" id="IPR027417">
    <property type="entry name" value="P-loop_NTPase"/>
</dbReference>
<dbReference type="FunFam" id="3.40.50.300:FF:000006">
    <property type="entry name" value="DNA-binding transcriptional regulator NtrC"/>
    <property type="match status" value="1"/>
</dbReference>
<dbReference type="InterPro" id="IPR035965">
    <property type="entry name" value="PAS-like_dom_sf"/>
</dbReference>
<keyword evidence="7" id="KW-1185">Reference proteome</keyword>
<reference evidence="6 7" key="1">
    <citation type="submission" date="2019-04" db="EMBL/GenBank/DDBJ databases">
        <title>Whole genome sequencing of Brevibacillus sp. TGS2-1.</title>
        <authorList>
            <person name="Choi A."/>
        </authorList>
    </citation>
    <scope>NUCLEOTIDE SEQUENCE [LARGE SCALE GENOMIC DNA]</scope>
    <source>
        <strain evidence="6 7">TGS2-1</strain>
    </source>
</reference>
<dbReference type="AlphaFoldDB" id="A0A4U2YE77"/>
<dbReference type="PANTHER" id="PTHR32071:SF57">
    <property type="entry name" value="C4-DICARBOXYLATE TRANSPORT TRANSCRIPTIONAL REGULATORY PROTEIN DCTD"/>
    <property type="match status" value="1"/>
</dbReference>
<dbReference type="Pfam" id="PF00158">
    <property type="entry name" value="Sigma54_activat"/>
    <property type="match status" value="1"/>
</dbReference>
<comment type="caution">
    <text evidence="6">The sequence shown here is derived from an EMBL/GenBank/DDBJ whole genome shotgun (WGS) entry which is preliminary data.</text>
</comment>
<keyword evidence="2" id="KW-0067">ATP-binding</keyword>
<proteinExistence type="predicted"/>
<protein>
    <submittedName>
        <fullName evidence="6">AAA family ATPase</fullName>
    </submittedName>
</protein>
<feature type="signal peptide" evidence="4">
    <location>
        <begin position="1"/>
        <end position="27"/>
    </location>
</feature>
<evidence type="ECO:0000256" key="4">
    <source>
        <dbReference type="SAM" id="SignalP"/>
    </source>
</evidence>
<dbReference type="Gene3D" id="1.10.10.10">
    <property type="entry name" value="Winged helix-like DNA-binding domain superfamily/Winged helix DNA-binding domain"/>
    <property type="match status" value="1"/>
</dbReference>
<dbReference type="SUPFAM" id="SSF46785">
    <property type="entry name" value="Winged helix' DNA-binding domain"/>
    <property type="match status" value="1"/>
</dbReference>
<feature type="domain" description="Sigma-54 factor interaction" evidence="5">
    <location>
        <begin position="399"/>
        <end position="624"/>
    </location>
</feature>
<dbReference type="InterPro" id="IPR036390">
    <property type="entry name" value="WH_DNA-bd_sf"/>
</dbReference>
<dbReference type="InterPro" id="IPR036388">
    <property type="entry name" value="WH-like_DNA-bd_sf"/>
</dbReference>
<dbReference type="InterPro" id="IPR002078">
    <property type="entry name" value="Sigma_54_int"/>
</dbReference>
<dbReference type="GO" id="GO:0005524">
    <property type="term" value="F:ATP binding"/>
    <property type="evidence" value="ECO:0007669"/>
    <property type="project" value="UniProtKB-KW"/>
</dbReference>
<dbReference type="PROSITE" id="PS50045">
    <property type="entry name" value="SIGMA54_INTERACT_4"/>
    <property type="match status" value="1"/>
</dbReference>
<name>A0A4U2YE77_9BACL</name>
<dbReference type="CDD" id="cd00009">
    <property type="entry name" value="AAA"/>
    <property type="match status" value="1"/>
</dbReference>
<keyword evidence="4" id="KW-0732">Signal</keyword>
<evidence type="ECO:0000313" key="6">
    <source>
        <dbReference type="EMBL" id="TKI57761.1"/>
    </source>
</evidence>
<dbReference type="Proteomes" id="UP000307841">
    <property type="component" value="Unassembled WGS sequence"/>
</dbReference>
<dbReference type="Gene3D" id="3.30.450.20">
    <property type="entry name" value="PAS domain"/>
    <property type="match status" value="1"/>
</dbReference>
<evidence type="ECO:0000256" key="3">
    <source>
        <dbReference type="ARBA" id="ARBA00023125"/>
    </source>
</evidence>
<organism evidence="6 7">
    <name type="scientific">Brevibacillus antibioticus</name>
    <dbReference type="NCBI Taxonomy" id="2570228"/>
    <lineage>
        <taxon>Bacteria</taxon>
        <taxon>Bacillati</taxon>
        <taxon>Bacillota</taxon>
        <taxon>Bacilli</taxon>
        <taxon>Bacillales</taxon>
        <taxon>Paenibacillaceae</taxon>
        <taxon>Brevibacillus</taxon>
    </lineage>
</organism>
<dbReference type="Gene3D" id="3.40.50.300">
    <property type="entry name" value="P-loop containing nucleotide triphosphate hydrolases"/>
    <property type="match status" value="1"/>
</dbReference>
<dbReference type="SUPFAM" id="SSF55785">
    <property type="entry name" value="PYP-like sensor domain (PAS domain)"/>
    <property type="match status" value="1"/>
</dbReference>
<dbReference type="OrthoDB" id="9803970at2"/>
<dbReference type="GO" id="GO:0006355">
    <property type="term" value="P:regulation of DNA-templated transcription"/>
    <property type="evidence" value="ECO:0007669"/>
    <property type="project" value="InterPro"/>
</dbReference>